<comment type="caution">
    <text evidence="2">The sequence shown here is derived from an EMBL/GenBank/DDBJ whole genome shotgun (WGS) entry which is preliminary data.</text>
</comment>
<evidence type="ECO:0000256" key="1">
    <source>
        <dbReference type="SAM" id="MobiDB-lite"/>
    </source>
</evidence>
<dbReference type="EMBL" id="CAJNRG010001942">
    <property type="protein sequence ID" value="CAF2041801.1"/>
    <property type="molecule type" value="Genomic_DNA"/>
</dbReference>
<evidence type="ECO:0000313" key="3">
    <source>
        <dbReference type="EMBL" id="CAF2093193.1"/>
    </source>
</evidence>
<dbReference type="Proteomes" id="UP000663887">
    <property type="component" value="Unassembled WGS sequence"/>
</dbReference>
<protein>
    <submittedName>
        <fullName evidence="2">Uncharacterized protein</fullName>
    </submittedName>
</protein>
<sequence length="349" mass="41004">MCILLHHIFRRTNRSVLKVKMNDSKRTAHQQFHTTSDTKSNTCFSIEPNIKYRPMPDPLYVYVPLESLTQETINSVISTVQHPDRKIWNFSKRTLLAFLLAIDKSVSDIERNDSNYKYNEHTIQHAARVRQLLVHKDHAGKIEKLDWTELRERYDMMAREKDDGTAKYFGVENAEPYYELSIEQVHPDVIQSRKYMARFRSSGWKPEELKIYWNVQQLENLCPKHETESKKCEADNRKDETTLDMKLEKNEVTIEAKTERKDAIENQMDERSTEKEKNEATNEILLPHDPSDADIIQALRECPVWKRNNAGKITYVNRGIEKAVFDIPENAQIIVLNFAVNYFSNIIRS</sequence>
<evidence type="ECO:0000313" key="4">
    <source>
        <dbReference type="Proteomes" id="UP000663887"/>
    </source>
</evidence>
<dbReference type="EMBL" id="CAJNRF010007619">
    <property type="protein sequence ID" value="CAF2093193.1"/>
    <property type="molecule type" value="Genomic_DNA"/>
</dbReference>
<proteinExistence type="predicted"/>
<organism evidence="2 4">
    <name type="scientific">Rotaria magnacalcarata</name>
    <dbReference type="NCBI Taxonomy" id="392030"/>
    <lineage>
        <taxon>Eukaryota</taxon>
        <taxon>Metazoa</taxon>
        <taxon>Spiralia</taxon>
        <taxon>Gnathifera</taxon>
        <taxon>Rotifera</taxon>
        <taxon>Eurotatoria</taxon>
        <taxon>Bdelloidea</taxon>
        <taxon>Philodinida</taxon>
        <taxon>Philodinidae</taxon>
        <taxon>Rotaria</taxon>
    </lineage>
</organism>
<feature type="region of interest" description="Disordered" evidence="1">
    <location>
        <begin position="257"/>
        <end position="279"/>
    </location>
</feature>
<gene>
    <name evidence="3" type="ORF">WKI299_LOCUS18677</name>
    <name evidence="2" type="ORF">XDN619_LOCUS6857</name>
</gene>
<evidence type="ECO:0000313" key="2">
    <source>
        <dbReference type="EMBL" id="CAF2041801.1"/>
    </source>
</evidence>
<name>A0A816NZC7_9BILA</name>
<dbReference type="Proteomes" id="UP000663856">
    <property type="component" value="Unassembled WGS sequence"/>
</dbReference>
<dbReference type="AlphaFoldDB" id="A0A816NZC7"/>
<accession>A0A816NZC7</accession>
<reference evidence="2" key="1">
    <citation type="submission" date="2021-02" db="EMBL/GenBank/DDBJ databases">
        <authorList>
            <person name="Nowell W R."/>
        </authorList>
    </citation>
    <scope>NUCLEOTIDE SEQUENCE</scope>
</reference>